<feature type="compositionally biased region" description="Low complexity" evidence="4">
    <location>
        <begin position="12"/>
        <end position="24"/>
    </location>
</feature>
<evidence type="ECO:0000256" key="1">
    <source>
        <dbReference type="ARBA" id="ARBA00004123"/>
    </source>
</evidence>
<comment type="caution">
    <text evidence="5">The sequence shown here is derived from an EMBL/GenBank/DDBJ whole genome shotgun (WGS) entry which is preliminary data.</text>
</comment>
<evidence type="ECO:0000256" key="3">
    <source>
        <dbReference type="ARBA" id="ARBA00023242"/>
    </source>
</evidence>
<gene>
    <name evidence="5" type="ORF">CDD82_3299</name>
</gene>
<name>A0A2C5XQF2_9HYPO</name>
<dbReference type="PANTHER" id="PTHR13471">
    <property type="entry name" value="TETRATRICOPEPTIDE-LIKE HELICAL"/>
    <property type="match status" value="1"/>
</dbReference>
<comment type="similarity">
    <text evidence="2">Belongs to the NRDE2 family.</text>
</comment>
<organism evidence="5 6">
    <name type="scientific">Ophiocordyceps australis</name>
    <dbReference type="NCBI Taxonomy" id="1399860"/>
    <lineage>
        <taxon>Eukaryota</taxon>
        <taxon>Fungi</taxon>
        <taxon>Dikarya</taxon>
        <taxon>Ascomycota</taxon>
        <taxon>Pezizomycotina</taxon>
        <taxon>Sordariomycetes</taxon>
        <taxon>Hypocreomycetidae</taxon>
        <taxon>Hypocreales</taxon>
        <taxon>Ophiocordycipitaceae</taxon>
        <taxon>Ophiocordyceps</taxon>
    </lineage>
</organism>
<feature type="compositionally biased region" description="Basic residues" evidence="4">
    <location>
        <begin position="48"/>
        <end position="63"/>
    </location>
</feature>
<dbReference type="Pfam" id="PF08424">
    <property type="entry name" value="NRDE-2"/>
    <property type="match status" value="1"/>
</dbReference>
<protein>
    <recommendedName>
        <fullName evidence="7">DUF1740-domain-containing protein</fullName>
    </recommendedName>
</protein>
<evidence type="ECO:0000256" key="2">
    <source>
        <dbReference type="ARBA" id="ARBA00009265"/>
    </source>
</evidence>
<evidence type="ECO:0000313" key="6">
    <source>
        <dbReference type="Proteomes" id="UP000224854"/>
    </source>
</evidence>
<keyword evidence="3" id="KW-0539">Nucleus</keyword>
<dbReference type="AlphaFoldDB" id="A0A2C5XQF2"/>
<proteinExistence type="inferred from homology"/>
<keyword evidence="6" id="KW-1185">Reference proteome</keyword>
<dbReference type="Proteomes" id="UP000224854">
    <property type="component" value="Unassembled WGS sequence"/>
</dbReference>
<dbReference type="OrthoDB" id="297219at2759"/>
<dbReference type="GO" id="GO:1902369">
    <property type="term" value="P:negative regulation of RNA catabolic process"/>
    <property type="evidence" value="ECO:0007669"/>
    <property type="project" value="TreeGrafter"/>
</dbReference>
<dbReference type="PANTHER" id="PTHR13471:SF0">
    <property type="entry name" value="NUCLEAR EXOSOME REGULATOR NRDE2"/>
    <property type="match status" value="1"/>
</dbReference>
<dbReference type="GO" id="GO:0031048">
    <property type="term" value="P:regulatory ncRNA-mediated heterochromatin formation"/>
    <property type="evidence" value="ECO:0007669"/>
    <property type="project" value="TreeGrafter"/>
</dbReference>
<accession>A0A2C5XQF2</accession>
<sequence length="972" mass="107359">MAERKLIAPKFSSFKPKAPAPVSAPKHHGQDEAPVSAPKHHDQDKPPSRQRHRRHSSKHRRHEAPREPSHGPTPSAKAAASVPGLFVIDVKGDALIRKYGQDGAKVPPYCRWGRGRVLGTKARLVVHRDGPAEEFSLVFPGDAAPRQRGGPWPSGGKERTVRLRASATAVEEDPGPYIALENPRKRRRVSWEDDGLSDGDEQPTWRRIEIKAKAVQDSDASDIDDASTLADGVAEADGSNPLKWKYIQLNRRVKEHPTDVDGWLELVDLQDALLRQETTSDVRATESATHSYTEIKVHMLESALAHCSQPQDRQRILVPLMYHGVRVWSREVAARKWLQVADDERHNFALWKVHLDFAMSSISTFEYQEIKQMLVDRLRLVVTRTGLEAEQDAEEAVQVFLRATRFMHDAGYREVAVAAWQGLLEMNFFSPPAVSNAASESFRDFWESEVPRIGEANAQGWRHFADNGGEAPEPLLPSAEMQHGHGPNSNNEYRTWATLEDQRALKATMPARTMDAGTDDDPFRVVTFEDIEPFLFRPPSTSHHHHHLLIDAFVIFCRIAPPIFGESACVQAASIDPFLASANINPLGLAEPPPQHERKPPNMSSANLRALMSPSLLFDKSWFGCINMTPAGGGVDVAWVDATLRQLAYAAADADLASFYLGVCVARGTGGIKRVGKALLARISDKARLYAAYACAELASGNAEMAEKVLSSAAQSASLSSGPDGPLLFSSWAWLELQRGGDKAAAVKRMCAAADASIRMPLQTNQETVSPALVLKAQQFFSSNADNHLYQGHEDEASMNIECLVLLSYLTDEGGTEPASATQGNISAAMDIVQAKSNALCRHSRCYELVLQCAARLLYWHCTKGPFRRVYLGEQLLHWIDAFPHNTMFLRLFAWADTGMRVIDETRQVLHDKVLVTKGSVASHAFAIEHELERGRVHAAHGAFEQALMGEPRSSLSMGKGRGVGCHEDHGR</sequence>
<feature type="region of interest" description="Disordered" evidence="4">
    <location>
        <begin position="1"/>
        <end position="80"/>
    </location>
</feature>
<dbReference type="GO" id="GO:0071013">
    <property type="term" value="C:catalytic step 2 spliceosome"/>
    <property type="evidence" value="ECO:0007669"/>
    <property type="project" value="TreeGrafter"/>
</dbReference>
<evidence type="ECO:0000256" key="4">
    <source>
        <dbReference type="SAM" id="MobiDB-lite"/>
    </source>
</evidence>
<reference evidence="5 6" key="1">
    <citation type="submission" date="2017-06" db="EMBL/GenBank/DDBJ databases">
        <title>Ant-infecting Ophiocordyceps genomes reveal a high diversity of potential behavioral manipulation genes and a possible major role for enterotoxins.</title>
        <authorList>
            <person name="De Bekker C."/>
            <person name="Evans H.C."/>
            <person name="Brachmann A."/>
            <person name="Hughes D.P."/>
        </authorList>
    </citation>
    <scope>NUCLEOTIDE SEQUENCE [LARGE SCALE GENOMIC DNA]</scope>
    <source>
        <strain evidence="5 6">1348a</strain>
    </source>
</reference>
<evidence type="ECO:0008006" key="7">
    <source>
        <dbReference type="Google" id="ProtNLM"/>
    </source>
</evidence>
<comment type="subcellular location">
    <subcellularLocation>
        <location evidence="1">Nucleus</location>
    </subcellularLocation>
</comment>
<feature type="region of interest" description="Disordered" evidence="4">
    <location>
        <begin position="953"/>
        <end position="972"/>
    </location>
</feature>
<dbReference type="EMBL" id="NJEU01000247">
    <property type="protein sequence ID" value="PHH77929.1"/>
    <property type="molecule type" value="Genomic_DNA"/>
</dbReference>
<dbReference type="InterPro" id="IPR013633">
    <property type="entry name" value="NRDE-2"/>
</dbReference>
<evidence type="ECO:0000313" key="5">
    <source>
        <dbReference type="EMBL" id="PHH77929.1"/>
    </source>
</evidence>